<dbReference type="EMBL" id="CAJSTJ010000044">
    <property type="protein sequence ID" value="CAG7555219.1"/>
    <property type="molecule type" value="Genomic_DNA"/>
</dbReference>
<gene>
    <name evidence="4" type="ORF">FEQUK3_LOCUS947</name>
</gene>
<dbReference type="PANTHER" id="PTHR10039">
    <property type="entry name" value="AMELOGENIN"/>
    <property type="match status" value="1"/>
</dbReference>
<dbReference type="AlphaFoldDB" id="A0A8J2NDJ8"/>
<feature type="region of interest" description="Disordered" evidence="2">
    <location>
        <begin position="1"/>
        <end position="39"/>
    </location>
</feature>
<keyword evidence="1" id="KW-0677">Repeat</keyword>
<dbReference type="Pfam" id="PF04607">
    <property type="entry name" value="RelA_SpoT"/>
    <property type="match status" value="1"/>
</dbReference>
<dbReference type="Pfam" id="PF24883">
    <property type="entry name" value="NPHP3_N"/>
    <property type="match status" value="1"/>
</dbReference>
<dbReference type="InterPro" id="IPR007685">
    <property type="entry name" value="RelA_SpoT"/>
</dbReference>
<proteinExistence type="predicted"/>
<dbReference type="Proteomes" id="UP000693738">
    <property type="component" value="Unassembled WGS sequence"/>
</dbReference>
<evidence type="ECO:0000313" key="5">
    <source>
        <dbReference type="Proteomes" id="UP000693738"/>
    </source>
</evidence>
<dbReference type="PANTHER" id="PTHR10039:SF5">
    <property type="entry name" value="NACHT DOMAIN-CONTAINING PROTEIN"/>
    <property type="match status" value="1"/>
</dbReference>
<sequence length="941" mass="106228">MAIAQVLYETDEEDTESTKGTNVDLITKGSPSTKRKSQRKSQAAFVAGVQELMANDFTRSLVVIIRTKNEDGILIPQFVPVRSKYDSGSDENFVSAEILNKNGIDPELITTIPEENRKKRELHMLNNFTFIPKQEVRLSWHKHNDMKQREHVFIIVENAPFDVLICSKLWKVDSVKTGLFLFGRNKSKVETFLKVWPRLEPHYGTMVEQLKNALEGALSVQCTVSARVKSLSSITKSIERRQIHQGKQFKEVHEIFDDLHDLAGFRIVVDYPSGIQIVKAFITKNFQLKSTNVFKADREVPDALTPTFPSFQNESHHVVLHPNAEHPLSPFCDILFEIQILSLAESLYNRLAHPLLDKKSSGQLSIKEQKMIEVTHGLSLCYWICLSCMEDRLVGKESQEIPIPIQKAAQLDGDQITDMESFVKATPYSMPASGERISIEKCLDSVKDLSKQAMSSDQLHSRLSVLLNGSTQTTTTNANYGSGHIVQNYGSGSNNHSNNTYNSAGGNITFAKEDTEDEIRNTFWVTDPQSHKEDIQERKGGLIKGSYLWILKDEHFTKWYDQEFSLLWLNGDPGKGKTMSVCGIIDHINVLSVRVSKDSKPIVSYFFCDASDSNLNNATSVLRGIVYSIIFQNSMALSYVRERFKELSKPLSHPKLAWPVLKKIFIGIFSSIKDQKTYLIIDALDECKEGRVKLLEFIVEQSSLLPIKWIVSSRKWPVIKEILTTCPKLLELRLENNEADVSAAVGHYISHQVETLSKVKGYDPKRKKAVEHHLRSKSNDTFLWISFVCRMLKGNPGCETMKRLDEFPAGLDALYGRMLEQIQPSSGVQGDLYARMISFALGAFRPLCLDELYHLVDDQGIAVKEFEDIVALCGSFLTVKRRQVGSDSIHNNSMLYSFHDHSGICHGQSGSISCTWNLAIHEQCKKVLAPSHINVFIGSLT</sequence>
<evidence type="ECO:0000313" key="4">
    <source>
        <dbReference type="EMBL" id="CAG7555219.1"/>
    </source>
</evidence>
<dbReference type="SMART" id="SM00954">
    <property type="entry name" value="RelA_SpoT"/>
    <property type="match status" value="1"/>
</dbReference>
<evidence type="ECO:0000256" key="2">
    <source>
        <dbReference type="SAM" id="MobiDB-lite"/>
    </source>
</evidence>
<dbReference type="GO" id="GO:0015969">
    <property type="term" value="P:guanosine tetraphosphate metabolic process"/>
    <property type="evidence" value="ECO:0007669"/>
    <property type="project" value="InterPro"/>
</dbReference>
<feature type="domain" description="RelA/SpoT" evidence="3">
    <location>
        <begin position="226"/>
        <end position="363"/>
    </location>
</feature>
<reference evidence="4" key="1">
    <citation type="submission" date="2021-05" db="EMBL/GenBank/DDBJ databases">
        <authorList>
            <person name="Khan N."/>
        </authorList>
    </citation>
    <scope>NUCLEOTIDE SEQUENCE</scope>
</reference>
<dbReference type="CDD" id="cd00303">
    <property type="entry name" value="retropepsin_like"/>
    <property type="match status" value="1"/>
</dbReference>
<organism evidence="4 5">
    <name type="scientific">Fusarium equiseti</name>
    <name type="common">Fusarium scirpi</name>
    <dbReference type="NCBI Taxonomy" id="61235"/>
    <lineage>
        <taxon>Eukaryota</taxon>
        <taxon>Fungi</taxon>
        <taxon>Dikarya</taxon>
        <taxon>Ascomycota</taxon>
        <taxon>Pezizomycotina</taxon>
        <taxon>Sordariomycetes</taxon>
        <taxon>Hypocreomycetidae</taxon>
        <taxon>Hypocreales</taxon>
        <taxon>Nectriaceae</taxon>
        <taxon>Fusarium</taxon>
        <taxon>Fusarium incarnatum-equiseti species complex</taxon>
    </lineage>
</organism>
<evidence type="ECO:0000256" key="1">
    <source>
        <dbReference type="ARBA" id="ARBA00022737"/>
    </source>
</evidence>
<dbReference type="CDD" id="cd05399">
    <property type="entry name" value="NT_Rel-Spo_like"/>
    <property type="match status" value="1"/>
</dbReference>
<accession>A0A8J2NDJ8</accession>
<name>A0A8J2NDJ8_FUSEQ</name>
<protein>
    <recommendedName>
        <fullName evidence="3">RelA/SpoT domain-containing protein</fullName>
    </recommendedName>
</protein>
<evidence type="ECO:0000259" key="3">
    <source>
        <dbReference type="SMART" id="SM00954"/>
    </source>
</evidence>
<comment type="caution">
    <text evidence="4">The sequence shown here is derived from an EMBL/GenBank/DDBJ whole genome shotgun (WGS) entry which is preliminary data.</text>
</comment>
<dbReference type="InterPro" id="IPR056884">
    <property type="entry name" value="NPHP3-like_N"/>
</dbReference>